<proteinExistence type="predicted"/>
<dbReference type="Proteomes" id="UP000499080">
    <property type="component" value="Unassembled WGS sequence"/>
</dbReference>
<keyword evidence="2" id="KW-1185">Reference proteome</keyword>
<dbReference type="EMBL" id="BGPR01000150">
    <property type="protein sequence ID" value="GBL99668.1"/>
    <property type="molecule type" value="Genomic_DNA"/>
</dbReference>
<protein>
    <submittedName>
        <fullName evidence="1">Uncharacterized protein</fullName>
    </submittedName>
</protein>
<reference evidence="1 2" key="1">
    <citation type="journal article" date="2019" name="Sci. Rep.">
        <title>Orb-weaving spider Araneus ventricosus genome elucidates the spidroin gene catalogue.</title>
        <authorList>
            <person name="Kono N."/>
            <person name="Nakamura H."/>
            <person name="Ohtoshi R."/>
            <person name="Moran D.A.P."/>
            <person name="Shinohara A."/>
            <person name="Yoshida Y."/>
            <person name="Fujiwara M."/>
            <person name="Mori M."/>
            <person name="Tomita M."/>
            <person name="Arakawa K."/>
        </authorList>
    </citation>
    <scope>NUCLEOTIDE SEQUENCE [LARGE SCALE GENOMIC DNA]</scope>
</reference>
<evidence type="ECO:0000313" key="2">
    <source>
        <dbReference type="Proteomes" id="UP000499080"/>
    </source>
</evidence>
<accession>A0A4Y2C5P8</accession>
<evidence type="ECO:0000313" key="1">
    <source>
        <dbReference type="EMBL" id="GBL99668.1"/>
    </source>
</evidence>
<name>A0A4Y2C5P8_ARAVE</name>
<sequence length="129" mass="15098">MQVTKTSKTSGYTVLDVCPKIFYISINYNHNFTKKPPNQPMKYRELSICHPTKNCDSASQFIDRFFKNRFLLKKLKKVPTEQSTNKASSCIPDDHKLFYKNLIAWPTIVEGDEFLDDDQDVRRKARIFA</sequence>
<gene>
    <name evidence="1" type="ORF">AVEN_249720_1</name>
</gene>
<dbReference type="AlphaFoldDB" id="A0A4Y2C5P8"/>
<comment type="caution">
    <text evidence="1">The sequence shown here is derived from an EMBL/GenBank/DDBJ whole genome shotgun (WGS) entry which is preliminary data.</text>
</comment>
<organism evidence="1 2">
    <name type="scientific">Araneus ventricosus</name>
    <name type="common">Orbweaver spider</name>
    <name type="synonym">Epeira ventricosa</name>
    <dbReference type="NCBI Taxonomy" id="182803"/>
    <lineage>
        <taxon>Eukaryota</taxon>
        <taxon>Metazoa</taxon>
        <taxon>Ecdysozoa</taxon>
        <taxon>Arthropoda</taxon>
        <taxon>Chelicerata</taxon>
        <taxon>Arachnida</taxon>
        <taxon>Araneae</taxon>
        <taxon>Araneomorphae</taxon>
        <taxon>Entelegynae</taxon>
        <taxon>Araneoidea</taxon>
        <taxon>Araneidae</taxon>
        <taxon>Araneus</taxon>
    </lineage>
</organism>